<accession>A0A5C3NGH1</accession>
<dbReference type="Pfam" id="PF08316">
    <property type="entry name" value="Pal1"/>
    <property type="match status" value="1"/>
</dbReference>
<name>A0A5C3NGH1_9AGAM</name>
<dbReference type="EMBL" id="ML213503">
    <property type="protein sequence ID" value="TFK56989.1"/>
    <property type="molecule type" value="Genomic_DNA"/>
</dbReference>
<sequence length="433" mass="46575">MADTVREHSGRPVDRSPRTRMGRSQTAVPPAREARPPPPPGRRSHSQDSVIRAAAAADNSKASAGRTRTGKKGSAHADVIDRLDFSGVGQMFHHDGPFDACAPSRNRHRTKAPMLAWSQTPPADQQALDNAYSPGGYESPYSAAATPYTPYESPYDPPKKKVDALAEAWGMHEPEPFEEFFAGGGNSRYDESAPNSIYNGRERHSTEASRGRRAGTRQEAHAVNPRRPLNTQKRSVLPPPQPIFVPDAAEGVAAEPPSPQSATGHGTNVPKRSRSLMQRIKKMRETPNVPVGYQDVPSADGSPTSSGENTSAPYGATAQRPTHRSQNSFLGRFGGKATTKENTNPYGHTKEISPMSENSDNFVYVDMPEVPARGSTSSNRDKSLPAAPLADRTPSGSGSGDYFDSRVGDGMSPGGSLGRKTSLLKKMRGVVRK</sequence>
<evidence type="ECO:0000256" key="1">
    <source>
        <dbReference type="SAM" id="MobiDB-lite"/>
    </source>
</evidence>
<dbReference type="GO" id="GO:0005737">
    <property type="term" value="C:cytoplasm"/>
    <property type="evidence" value="ECO:0007669"/>
    <property type="project" value="TreeGrafter"/>
</dbReference>
<feature type="region of interest" description="Disordered" evidence="1">
    <location>
        <begin position="180"/>
        <end position="433"/>
    </location>
</feature>
<gene>
    <name evidence="2" type="ORF">OE88DRAFT_1722041</name>
</gene>
<organism evidence="2 3">
    <name type="scientific">Heliocybe sulcata</name>
    <dbReference type="NCBI Taxonomy" id="5364"/>
    <lineage>
        <taxon>Eukaryota</taxon>
        <taxon>Fungi</taxon>
        <taxon>Dikarya</taxon>
        <taxon>Basidiomycota</taxon>
        <taxon>Agaricomycotina</taxon>
        <taxon>Agaricomycetes</taxon>
        <taxon>Gloeophyllales</taxon>
        <taxon>Gloeophyllaceae</taxon>
        <taxon>Heliocybe</taxon>
    </lineage>
</organism>
<evidence type="ECO:0000313" key="2">
    <source>
        <dbReference type="EMBL" id="TFK56989.1"/>
    </source>
</evidence>
<feature type="region of interest" description="Disordered" evidence="1">
    <location>
        <begin position="116"/>
        <end position="136"/>
    </location>
</feature>
<feature type="region of interest" description="Disordered" evidence="1">
    <location>
        <begin position="1"/>
        <end position="77"/>
    </location>
</feature>
<keyword evidence="3" id="KW-1185">Reference proteome</keyword>
<dbReference type="PANTHER" id="PTHR28307:SF2">
    <property type="entry name" value="PROTEIN PAL1"/>
    <property type="match status" value="1"/>
</dbReference>
<feature type="compositionally biased region" description="Low complexity" evidence="1">
    <location>
        <begin position="53"/>
        <end position="64"/>
    </location>
</feature>
<dbReference type="PANTHER" id="PTHR28307">
    <property type="entry name" value="PROTEIN PAL1"/>
    <property type="match status" value="1"/>
</dbReference>
<dbReference type="InterPro" id="IPR013226">
    <property type="entry name" value="Pal1"/>
</dbReference>
<feature type="compositionally biased region" description="Basic residues" evidence="1">
    <location>
        <begin position="422"/>
        <end position="433"/>
    </location>
</feature>
<feature type="compositionally biased region" description="Basic and acidic residues" evidence="1">
    <location>
        <begin position="200"/>
        <end position="220"/>
    </location>
</feature>
<dbReference type="OrthoDB" id="5352132at2759"/>
<evidence type="ECO:0000313" key="3">
    <source>
        <dbReference type="Proteomes" id="UP000305948"/>
    </source>
</evidence>
<dbReference type="Proteomes" id="UP000305948">
    <property type="component" value="Unassembled WGS sequence"/>
</dbReference>
<protein>
    <recommendedName>
        <fullName evidence="4">Pal1-domain-containing protein</fullName>
    </recommendedName>
</protein>
<dbReference type="AlphaFoldDB" id="A0A5C3NGH1"/>
<feature type="compositionally biased region" description="Polar residues" evidence="1">
    <location>
        <begin position="301"/>
        <end position="312"/>
    </location>
</feature>
<evidence type="ECO:0008006" key="4">
    <source>
        <dbReference type="Google" id="ProtNLM"/>
    </source>
</evidence>
<dbReference type="STRING" id="5364.A0A5C3NGH1"/>
<reference evidence="2 3" key="1">
    <citation type="journal article" date="2019" name="Nat. Ecol. Evol.">
        <title>Megaphylogeny resolves global patterns of mushroom evolution.</title>
        <authorList>
            <person name="Varga T."/>
            <person name="Krizsan K."/>
            <person name="Foldi C."/>
            <person name="Dima B."/>
            <person name="Sanchez-Garcia M."/>
            <person name="Sanchez-Ramirez S."/>
            <person name="Szollosi G.J."/>
            <person name="Szarkandi J.G."/>
            <person name="Papp V."/>
            <person name="Albert L."/>
            <person name="Andreopoulos W."/>
            <person name="Angelini C."/>
            <person name="Antonin V."/>
            <person name="Barry K.W."/>
            <person name="Bougher N.L."/>
            <person name="Buchanan P."/>
            <person name="Buyck B."/>
            <person name="Bense V."/>
            <person name="Catcheside P."/>
            <person name="Chovatia M."/>
            <person name="Cooper J."/>
            <person name="Damon W."/>
            <person name="Desjardin D."/>
            <person name="Finy P."/>
            <person name="Geml J."/>
            <person name="Haridas S."/>
            <person name="Hughes K."/>
            <person name="Justo A."/>
            <person name="Karasinski D."/>
            <person name="Kautmanova I."/>
            <person name="Kiss B."/>
            <person name="Kocsube S."/>
            <person name="Kotiranta H."/>
            <person name="LaButti K.M."/>
            <person name="Lechner B.E."/>
            <person name="Liimatainen K."/>
            <person name="Lipzen A."/>
            <person name="Lukacs Z."/>
            <person name="Mihaltcheva S."/>
            <person name="Morgado L.N."/>
            <person name="Niskanen T."/>
            <person name="Noordeloos M.E."/>
            <person name="Ohm R.A."/>
            <person name="Ortiz-Santana B."/>
            <person name="Ovrebo C."/>
            <person name="Racz N."/>
            <person name="Riley R."/>
            <person name="Savchenko A."/>
            <person name="Shiryaev A."/>
            <person name="Soop K."/>
            <person name="Spirin V."/>
            <person name="Szebenyi C."/>
            <person name="Tomsovsky M."/>
            <person name="Tulloss R.E."/>
            <person name="Uehling J."/>
            <person name="Grigoriev I.V."/>
            <person name="Vagvolgyi C."/>
            <person name="Papp T."/>
            <person name="Martin F.M."/>
            <person name="Miettinen O."/>
            <person name="Hibbett D.S."/>
            <person name="Nagy L.G."/>
        </authorList>
    </citation>
    <scope>NUCLEOTIDE SEQUENCE [LARGE SCALE GENOMIC DNA]</scope>
    <source>
        <strain evidence="2 3">OMC1185</strain>
    </source>
</reference>
<proteinExistence type="predicted"/>
<feature type="compositionally biased region" description="Basic and acidic residues" evidence="1">
    <location>
        <begin position="1"/>
        <end position="17"/>
    </location>
</feature>
<feature type="compositionally biased region" description="Basic residues" evidence="1">
    <location>
        <begin position="271"/>
        <end position="282"/>
    </location>
</feature>